<dbReference type="SUPFAM" id="SSF53254">
    <property type="entry name" value="Phosphoglycerate mutase-like"/>
    <property type="match status" value="1"/>
</dbReference>
<dbReference type="Proteomes" id="UP000829685">
    <property type="component" value="Unassembled WGS sequence"/>
</dbReference>
<sequence length="213" mass="24354">MADKAASYIVRPGHSMQHGIPDFPRADPTLTSRGMEENAQVPAGVNKVPTLLLVSPLTRSIETAFSMFPLARGFNQSKIEVQVWSDLREADDQICNQTSRLSQLMTEYPNLNFKNCREHWEYEQHTHNGAVARAERVRARVKELSADYNTIWIITHQIFIGYLVEGTPFRSRDTRKYEFAAEEDQAPGVVFNRETGQEQDYGPTMLVEKIEHI</sequence>
<dbReference type="EMBL" id="JAFIMR010000051">
    <property type="protein sequence ID" value="KAI1855131.1"/>
    <property type="molecule type" value="Genomic_DNA"/>
</dbReference>
<accession>A0A9P9WB29</accession>
<dbReference type="InterPro" id="IPR029033">
    <property type="entry name" value="His_PPase_superfam"/>
</dbReference>
<dbReference type="CDD" id="cd07067">
    <property type="entry name" value="HP_PGM_like"/>
    <property type="match status" value="1"/>
</dbReference>
<protein>
    <recommendedName>
        <fullName evidence="3">Phosphoglycerate mutase-like protein</fullName>
    </recommendedName>
</protein>
<evidence type="ECO:0000313" key="1">
    <source>
        <dbReference type="EMBL" id="KAI1855131.1"/>
    </source>
</evidence>
<dbReference type="Pfam" id="PF00300">
    <property type="entry name" value="His_Phos_1"/>
    <property type="match status" value="1"/>
</dbReference>
<dbReference type="AlphaFoldDB" id="A0A9P9WB29"/>
<dbReference type="Gene3D" id="3.40.50.1240">
    <property type="entry name" value="Phosphoglycerate mutase-like"/>
    <property type="match status" value="1"/>
</dbReference>
<name>A0A9P9WB29_9PEZI</name>
<evidence type="ECO:0008006" key="3">
    <source>
        <dbReference type="Google" id="ProtNLM"/>
    </source>
</evidence>
<dbReference type="InterPro" id="IPR013078">
    <property type="entry name" value="His_Pase_superF_clade-1"/>
</dbReference>
<evidence type="ECO:0000313" key="2">
    <source>
        <dbReference type="Proteomes" id="UP000829685"/>
    </source>
</evidence>
<organism evidence="1 2">
    <name type="scientific">Neoarthrinium moseri</name>
    <dbReference type="NCBI Taxonomy" id="1658444"/>
    <lineage>
        <taxon>Eukaryota</taxon>
        <taxon>Fungi</taxon>
        <taxon>Dikarya</taxon>
        <taxon>Ascomycota</taxon>
        <taxon>Pezizomycotina</taxon>
        <taxon>Sordariomycetes</taxon>
        <taxon>Xylariomycetidae</taxon>
        <taxon>Amphisphaeriales</taxon>
        <taxon>Apiosporaceae</taxon>
        <taxon>Neoarthrinium</taxon>
    </lineage>
</organism>
<gene>
    <name evidence="1" type="ORF">JX265_012319</name>
</gene>
<proteinExistence type="predicted"/>
<keyword evidence="2" id="KW-1185">Reference proteome</keyword>
<reference evidence="1" key="1">
    <citation type="submission" date="2021-03" db="EMBL/GenBank/DDBJ databases">
        <title>Revisited historic fungal species revealed as producer of novel bioactive compounds through whole genome sequencing and comparative genomics.</title>
        <authorList>
            <person name="Vignolle G.A."/>
            <person name="Hochenegger N."/>
            <person name="Mach R.L."/>
            <person name="Mach-Aigner A.R."/>
            <person name="Javad Rahimi M."/>
            <person name="Salim K.A."/>
            <person name="Chan C.M."/>
            <person name="Lim L.B.L."/>
            <person name="Cai F."/>
            <person name="Druzhinina I.S."/>
            <person name="U'Ren J.M."/>
            <person name="Derntl C."/>
        </authorList>
    </citation>
    <scope>NUCLEOTIDE SEQUENCE</scope>
    <source>
        <strain evidence="1">TUCIM 5799</strain>
    </source>
</reference>
<comment type="caution">
    <text evidence="1">The sequence shown here is derived from an EMBL/GenBank/DDBJ whole genome shotgun (WGS) entry which is preliminary data.</text>
</comment>